<keyword evidence="3" id="KW-1185">Reference proteome</keyword>
<evidence type="ECO:0000256" key="1">
    <source>
        <dbReference type="SAM" id="SignalP"/>
    </source>
</evidence>
<feature type="signal peptide" evidence="1">
    <location>
        <begin position="1"/>
        <end position="19"/>
    </location>
</feature>
<protein>
    <submittedName>
        <fullName evidence="2">Uncharacterized protein</fullName>
    </submittedName>
</protein>
<sequence length="185" mass="20063">MKFLSSCSVGLGLFNSALGGTGSSTSKVTIDKVIAYRQPSDPNHKGFVVNDFGLMDTGSLCDSCENFFVAEDCIAANGKKINQVCDQAYRKGHGDDADCRSGDHTFKCSSKIVPGKHVAEKASLVNFFFSAQTWVILHTRRPWLRLLATLTSRGIPLSGPPNGVAQNKTRNAAHFDRLLMTPIQP</sequence>
<dbReference type="Proteomes" id="UP000324748">
    <property type="component" value="Unassembled WGS sequence"/>
</dbReference>
<evidence type="ECO:0000313" key="3">
    <source>
        <dbReference type="Proteomes" id="UP000324748"/>
    </source>
</evidence>
<evidence type="ECO:0000313" key="2">
    <source>
        <dbReference type="EMBL" id="KAA1110742.1"/>
    </source>
</evidence>
<name>A0A5B0QCC6_PUCGR</name>
<feature type="chain" id="PRO_5022827778" evidence="1">
    <location>
        <begin position="20"/>
        <end position="185"/>
    </location>
</feature>
<proteinExistence type="predicted"/>
<gene>
    <name evidence="2" type="ORF">PGT21_030579</name>
</gene>
<organism evidence="2 3">
    <name type="scientific">Puccinia graminis f. sp. tritici</name>
    <dbReference type="NCBI Taxonomy" id="56615"/>
    <lineage>
        <taxon>Eukaryota</taxon>
        <taxon>Fungi</taxon>
        <taxon>Dikarya</taxon>
        <taxon>Basidiomycota</taxon>
        <taxon>Pucciniomycotina</taxon>
        <taxon>Pucciniomycetes</taxon>
        <taxon>Pucciniales</taxon>
        <taxon>Pucciniaceae</taxon>
        <taxon>Puccinia</taxon>
    </lineage>
</organism>
<dbReference type="AlphaFoldDB" id="A0A5B0QCC6"/>
<accession>A0A5B0QCC6</accession>
<dbReference type="EMBL" id="VSWC01000027">
    <property type="protein sequence ID" value="KAA1110742.1"/>
    <property type="molecule type" value="Genomic_DNA"/>
</dbReference>
<reference evidence="2 3" key="1">
    <citation type="submission" date="2019-05" db="EMBL/GenBank/DDBJ databases">
        <title>Emergence of the Ug99 lineage of the wheat stem rust pathogen through somatic hybridization.</title>
        <authorList>
            <person name="Li F."/>
            <person name="Upadhyaya N.M."/>
            <person name="Sperschneider J."/>
            <person name="Matny O."/>
            <person name="Nguyen-Phuc H."/>
            <person name="Mago R."/>
            <person name="Raley C."/>
            <person name="Miller M.E."/>
            <person name="Silverstein K.A.T."/>
            <person name="Henningsen E."/>
            <person name="Hirsch C.D."/>
            <person name="Visser B."/>
            <person name="Pretorius Z.A."/>
            <person name="Steffenson B.J."/>
            <person name="Schwessinger B."/>
            <person name="Dodds P.N."/>
            <person name="Figueroa M."/>
        </authorList>
    </citation>
    <scope>NUCLEOTIDE SEQUENCE [LARGE SCALE GENOMIC DNA]</scope>
    <source>
        <strain evidence="2">21-0</strain>
    </source>
</reference>
<keyword evidence="1" id="KW-0732">Signal</keyword>
<comment type="caution">
    <text evidence="2">The sequence shown here is derived from an EMBL/GenBank/DDBJ whole genome shotgun (WGS) entry which is preliminary data.</text>
</comment>